<proteinExistence type="predicted"/>
<evidence type="ECO:0000256" key="1">
    <source>
        <dbReference type="SAM" id="MobiDB-lite"/>
    </source>
</evidence>
<dbReference type="EMBL" id="NMVQ01000047">
    <property type="protein sequence ID" value="OYO16601.1"/>
    <property type="molecule type" value="Genomic_DNA"/>
</dbReference>
<dbReference type="PROSITE" id="PS51257">
    <property type="entry name" value="PROKAR_LIPOPROTEIN"/>
    <property type="match status" value="1"/>
</dbReference>
<feature type="region of interest" description="Disordered" evidence="1">
    <location>
        <begin position="20"/>
        <end position="76"/>
    </location>
</feature>
<evidence type="ECO:0000313" key="4">
    <source>
        <dbReference type="Proteomes" id="UP000216311"/>
    </source>
</evidence>
<evidence type="ECO:0008006" key="5">
    <source>
        <dbReference type="Google" id="ProtNLM"/>
    </source>
</evidence>
<comment type="caution">
    <text evidence="3">The sequence shown here is derived from an EMBL/GenBank/DDBJ whole genome shotgun (WGS) entry which is preliminary data.</text>
</comment>
<accession>A0A255GM08</accession>
<feature type="signal peptide" evidence="2">
    <location>
        <begin position="1"/>
        <end position="24"/>
    </location>
</feature>
<protein>
    <recommendedName>
        <fullName evidence="5">Lipoprotein</fullName>
    </recommendedName>
</protein>
<feature type="chain" id="PRO_5039399978" description="Lipoprotein" evidence="2">
    <location>
        <begin position="25"/>
        <end position="236"/>
    </location>
</feature>
<dbReference type="AlphaFoldDB" id="A0A255GM08"/>
<evidence type="ECO:0000313" key="3">
    <source>
        <dbReference type="EMBL" id="OYO16601.1"/>
    </source>
</evidence>
<keyword evidence="4" id="KW-1185">Reference proteome</keyword>
<keyword evidence="2" id="KW-0732">Signal</keyword>
<sequence length="236" mass="25013">MYKTLIITSVCVLAMSACSGGNQGAQPAPGPTSGATQPGPASTAPRSEPSGSYDPNAGEGPPEEMPSWKASDGPVTFVCDNGPQGVTYEFSLPTDENHEAIKKVEALRKEAKLTGKPSYVMVKIDATHGVSSNSGALYKVEWATANQESRETDDVSDMLGKWRSEAVPDINKPGVTTLYNKFIQLGNELMKTTPNRGAKGYELHVVDGQQGPIDSMVAPTVLPSGFESVPCVPKKR</sequence>
<name>A0A255GM08_9ACTN</name>
<gene>
    <name evidence="3" type="ORF">CGZ93_17730</name>
</gene>
<organism evidence="3 4">
    <name type="scientific">Enemella dayhoffiae</name>
    <dbReference type="NCBI Taxonomy" id="2016507"/>
    <lineage>
        <taxon>Bacteria</taxon>
        <taxon>Bacillati</taxon>
        <taxon>Actinomycetota</taxon>
        <taxon>Actinomycetes</taxon>
        <taxon>Propionibacteriales</taxon>
        <taxon>Propionibacteriaceae</taxon>
        <taxon>Enemella</taxon>
    </lineage>
</organism>
<dbReference type="RefSeq" id="WP_094365488.1">
    <property type="nucleotide sequence ID" value="NZ_NMVQ01000047.1"/>
</dbReference>
<evidence type="ECO:0000256" key="2">
    <source>
        <dbReference type="SAM" id="SignalP"/>
    </source>
</evidence>
<reference evidence="3 4" key="1">
    <citation type="submission" date="2017-07" db="EMBL/GenBank/DDBJ databases">
        <title>Draft whole genome sequences of clinical Proprionibacteriaceae strains.</title>
        <authorList>
            <person name="Bernier A.-M."/>
            <person name="Bernard K."/>
            <person name="Domingo M.-C."/>
        </authorList>
    </citation>
    <scope>NUCLEOTIDE SEQUENCE [LARGE SCALE GENOMIC DNA]</scope>
    <source>
        <strain evidence="3 4">NML 130396</strain>
    </source>
</reference>
<dbReference type="Proteomes" id="UP000216311">
    <property type="component" value="Unassembled WGS sequence"/>
</dbReference>